<evidence type="ECO:0000313" key="16">
    <source>
        <dbReference type="EMBL" id="QCT94723.1"/>
    </source>
</evidence>
<protein>
    <recommendedName>
        <fullName evidence="5">D-alanine--D-alanine ligase</fullName>
        <ecNumber evidence="5">6.3.2.4</ecNumber>
    </recommendedName>
</protein>
<dbReference type="NCBIfam" id="TIGR01205">
    <property type="entry name" value="D_ala_D_alaTIGR"/>
    <property type="match status" value="1"/>
</dbReference>
<dbReference type="PROSITE" id="PS00844">
    <property type="entry name" value="DALA_DALA_LIGASE_2"/>
    <property type="match status" value="1"/>
</dbReference>
<dbReference type="InterPro" id="IPR011127">
    <property type="entry name" value="Dala_Dala_lig_N"/>
</dbReference>
<keyword evidence="11" id="KW-0573">Peptidoglycan synthesis</keyword>
<dbReference type="EMBL" id="CP040463">
    <property type="protein sequence ID" value="QCT94723.1"/>
    <property type="molecule type" value="Genomic_DNA"/>
</dbReference>
<dbReference type="InterPro" id="IPR005905">
    <property type="entry name" value="D_ala_D_ala"/>
</dbReference>
<evidence type="ECO:0000256" key="6">
    <source>
        <dbReference type="ARBA" id="ARBA00022490"/>
    </source>
</evidence>
<comment type="cofactor">
    <cofactor evidence="1">
        <name>Mn(2+)</name>
        <dbReference type="ChEBI" id="CHEBI:29035"/>
    </cofactor>
</comment>
<dbReference type="Gene3D" id="3.30.470.20">
    <property type="entry name" value="ATP-grasp fold, B domain"/>
    <property type="match status" value="1"/>
</dbReference>
<evidence type="ECO:0000256" key="12">
    <source>
        <dbReference type="ARBA" id="ARBA00023316"/>
    </source>
</evidence>
<reference evidence="16 17" key="1">
    <citation type="submission" date="2019-05" db="EMBL/GenBank/DDBJ databases">
        <title>A comparative analysis of the Nautiliaceae.</title>
        <authorList>
            <person name="Grosche A."/>
            <person name="Smedile F."/>
            <person name="Vetriani C."/>
        </authorList>
    </citation>
    <scope>NUCLEOTIDE SEQUENCE [LARGE SCALE GENOMIC DNA]</scope>
    <source>
        <strain evidence="16 17">TB-2</strain>
    </source>
</reference>
<evidence type="ECO:0000256" key="10">
    <source>
        <dbReference type="ARBA" id="ARBA00022960"/>
    </source>
</evidence>
<evidence type="ECO:0000256" key="7">
    <source>
        <dbReference type="ARBA" id="ARBA00022598"/>
    </source>
</evidence>
<accession>A0ABX5V8X9</accession>
<feature type="domain" description="ATP-grasp" evidence="15">
    <location>
        <begin position="134"/>
        <end position="320"/>
    </location>
</feature>
<dbReference type="Pfam" id="PF01820">
    <property type="entry name" value="Dala_Dala_lig_N"/>
    <property type="match status" value="1"/>
</dbReference>
<dbReference type="Gene3D" id="3.30.1490.20">
    <property type="entry name" value="ATP-grasp fold, A domain"/>
    <property type="match status" value="1"/>
</dbReference>
<dbReference type="PANTHER" id="PTHR23132:SF23">
    <property type="entry name" value="D-ALANINE--D-ALANINE LIGASE B"/>
    <property type="match status" value="1"/>
</dbReference>
<evidence type="ECO:0000256" key="5">
    <source>
        <dbReference type="ARBA" id="ARBA00012216"/>
    </source>
</evidence>
<evidence type="ECO:0000256" key="11">
    <source>
        <dbReference type="ARBA" id="ARBA00022984"/>
    </source>
</evidence>
<keyword evidence="8 14" id="KW-0547">Nucleotide-binding</keyword>
<dbReference type="GO" id="GO:0008716">
    <property type="term" value="F:D-alanine-D-alanine ligase activity"/>
    <property type="evidence" value="ECO:0007669"/>
    <property type="project" value="UniProtKB-EC"/>
</dbReference>
<evidence type="ECO:0000256" key="14">
    <source>
        <dbReference type="PROSITE-ProRule" id="PRU00409"/>
    </source>
</evidence>
<evidence type="ECO:0000256" key="9">
    <source>
        <dbReference type="ARBA" id="ARBA00022840"/>
    </source>
</evidence>
<dbReference type="InterPro" id="IPR000291">
    <property type="entry name" value="D-Ala_lig_Van_CS"/>
</dbReference>
<dbReference type="Proteomes" id="UP000306825">
    <property type="component" value="Chromosome"/>
</dbReference>
<keyword evidence="7 16" id="KW-0436">Ligase</keyword>
<dbReference type="PROSITE" id="PS00843">
    <property type="entry name" value="DALA_DALA_LIGASE_1"/>
    <property type="match status" value="1"/>
</dbReference>
<name>A0ABX5V8X9_9BACT</name>
<dbReference type="RefSeq" id="WP_138323448.1">
    <property type="nucleotide sequence ID" value="NZ_CP040463.1"/>
</dbReference>
<comment type="similarity">
    <text evidence="4">Belongs to the D-alanine--D-alanine ligase family.</text>
</comment>
<proteinExistence type="inferred from homology"/>
<organism evidence="16 17">
    <name type="scientific">Caminibacter mediatlanticus TB-2</name>
    <dbReference type="NCBI Taxonomy" id="391592"/>
    <lineage>
        <taxon>Bacteria</taxon>
        <taxon>Pseudomonadati</taxon>
        <taxon>Campylobacterota</taxon>
        <taxon>Epsilonproteobacteria</taxon>
        <taxon>Nautiliales</taxon>
        <taxon>Nautiliaceae</taxon>
        <taxon>Caminibacter</taxon>
    </lineage>
</organism>
<evidence type="ECO:0000256" key="3">
    <source>
        <dbReference type="ARBA" id="ARBA00004496"/>
    </source>
</evidence>
<evidence type="ECO:0000256" key="1">
    <source>
        <dbReference type="ARBA" id="ARBA00001936"/>
    </source>
</evidence>
<dbReference type="NCBIfam" id="NF002527">
    <property type="entry name" value="PRK01966.1-3"/>
    <property type="match status" value="1"/>
</dbReference>
<dbReference type="InterPro" id="IPR013815">
    <property type="entry name" value="ATP_grasp_subdomain_1"/>
</dbReference>
<evidence type="ECO:0000259" key="15">
    <source>
        <dbReference type="PROSITE" id="PS50975"/>
    </source>
</evidence>
<comment type="catalytic activity">
    <reaction evidence="13">
        <text>2 D-alanine + ATP = D-alanyl-D-alanine + ADP + phosphate + H(+)</text>
        <dbReference type="Rhea" id="RHEA:11224"/>
        <dbReference type="ChEBI" id="CHEBI:15378"/>
        <dbReference type="ChEBI" id="CHEBI:30616"/>
        <dbReference type="ChEBI" id="CHEBI:43474"/>
        <dbReference type="ChEBI" id="CHEBI:57416"/>
        <dbReference type="ChEBI" id="CHEBI:57822"/>
        <dbReference type="ChEBI" id="CHEBI:456216"/>
        <dbReference type="EC" id="6.3.2.4"/>
    </reaction>
</comment>
<dbReference type="Pfam" id="PF07478">
    <property type="entry name" value="Dala_Dala_lig_C"/>
    <property type="match status" value="1"/>
</dbReference>
<comment type="cofactor">
    <cofactor evidence="2">
        <name>Mg(2+)</name>
        <dbReference type="ChEBI" id="CHEBI:18420"/>
    </cofactor>
</comment>
<sequence>MKYALIFGGSSFEHEISIVSAITIKDKLNIEYFIFLDSNRDFYLIDKDNMKSKYFASGEYKNSIKLEITKGGFKYKKGLLKKEFFLDFDVVINLIHGRDGEDGKIPAMLEFYKIKAITPNVEACSVSYNKVLTKAYAKEMRVNVIEYEIIDSPKTKFDFPVIIKPARLGSSIGVSIAKNQDELNYAFDVAREFDDLIIVEPFIEGIEEYNLAGCKAGDEWIFSKLEKVEKKEFLDFDKKYMDFSRKEVKINENLEIKEKFKTEFKKIYNNIFKNALIRCDFFCKDDIIYLNEINPIPGSMANYLFDDFKNVIDKLAKSVELENDIRIDYMYINKIQMAKGK</sequence>
<dbReference type="InterPro" id="IPR011095">
    <property type="entry name" value="Dala_Dala_lig_C"/>
</dbReference>
<dbReference type="PANTHER" id="PTHR23132">
    <property type="entry name" value="D-ALANINE--D-ALANINE LIGASE"/>
    <property type="match status" value="1"/>
</dbReference>
<dbReference type="Gene3D" id="3.40.50.20">
    <property type="match status" value="1"/>
</dbReference>
<dbReference type="PROSITE" id="PS50975">
    <property type="entry name" value="ATP_GRASP"/>
    <property type="match status" value="1"/>
</dbReference>
<dbReference type="EC" id="6.3.2.4" evidence="5"/>
<evidence type="ECO:0000256" key="4">
    <source>
        <dbReference type="ARBA" id="ARBA00010871"/>
    </source>
</evidence>
<evidence type="ECO:0000256" key="13">
    <source>
        <dbReference type="ARBA" id="ARBA00047614"/>
    </source>
</evidence>
<evidence type="ECO:0000256" key="2">
    <source>
        <dbReference type="ARBA" id="ARBA00001946"/>
    </source>
</evidence>
<dbReference type="SUPFAM" id="SSF52440">
    <property type="entry name" value="PreATP-grasp domain"/>
    <property type="match status" value="1"/>
</dbReference>
<gene>
    <name evidence="16" type="ORF">FE773_05880</name>
</gene>
<keyword evidence="6" id="KW-0963">Cytoplasm</keyword>
<dbReference type="SUPFAM" id="SSF56059">
    <property type="entry name" value="Glutathione synthetase ATP-binding domain-like"/>
    <property type="match status" value="1"/>
</dbReference>
<comment type="subcellular location">
    <subcellularLocation>
        <location evidence="3">Cytoplasm</location>
    </subcellularLocation>
</comment>
<keyword evidence="17" id="KW-1185">Reference proteome</keyword>
<keyword evidence="10" id="KW-0133">Cell shape</keyword>
<evidence type="ECO:0000313" key="17">
    <source>
        <dbReference type="Proteomes" id="UP000306825"/>
    </source>
</evidence>
<evidence type="ECO:0000256" key="8">
    <source>
        <dbReference type="ARBA" id="ARBA00022741"/>
    </source>
</evidence>
<keyword evidence="9 14" id="KW-0067">ATP-binding</keyword>
<keyword evidence="12" id="KW-0961">Cell wall biogenesis/degradation</keyword>
<dbReference type="InterPro" id="IPR016185">
    <property type="entry name" value="PreATP-grasp_dom_sf"/>
</dbReference>
<dbReference type="InterPro" id="IPR011761">
    <property type="entry name" value="ATP-grasp"/>
</dbReference>